<feature type="compositionally biased region" description="Basic and acidic residues" evidence="1">
    <location>
        <begin position="74"/>
        <end position="88"/>
    </location>
</feature>
<protein>
    <submittedName>
        <fullName evidence="2">Uncharacterized protein</fullName>
    </submittedName>
</protein>
<organism evidence="2 3">
    <name type="scientific">Phytophthora infestans</name>
    <name type="common">Potato late blight agent</name>
    <name type="synonym">Botrytis infestans</name>
    <dbReference type="NCBI Taxonomy" id="4787"/>
    <lineage>
        <taxon>Eukaryota</taxon>
        <taxon>Sar</taxon>
        <taxon>Stramenopiles</taxon>
        <taxon>Oomycota</taxon>
        <taxon>Peronosporomycetes</taxon>
        <taxon>Peronosporales</taxon>
        <taxon>Peronosporaceae</taxon>
        <taxon>Phytophthora</taxon>
    </lineage>
</organism>
<gene>
    <name evidence="2" type="ORF">GN958_ATG00446</name>
</gene>
<dbReference type="Proteomes" id="UP000704712">
    <property type="component" value="Unassembled WGS sequence"/>
</dbReference>
<dbReference type="EMBL" id="JAACNO010000078">
    <property type="protein sequence ID" value="KAF4150389.1"/>
    <property type="molecule type" value="Genomic_DNA"/>
</dbReference>
<name>A0A8S9VGN8_PHYIN</name>
<accession>A0A8S9VGN8</accession>
<evidence type="ECO:0000256" key="1">
    <source>
        <dbReference type="SAM" id="MobiDB-lite"/>
    </source>
</evidence>
<comment type="caution">
    <text evidence="2">The sequence shown here is derived from an EMBL/GenBank/DDBJ whole genome shotgun (WGS) entry which is preliminary data.</text>
</comment>
<evidence type="ECO:0000313" key="2">
    <source>
        <dbReference type="EMBL" id="KAF4150389.1"/>
    </source>
</evidence>
<dbReference type="AlphaFoldDB" id="A0A8S9VGN8"/>
<sequence>MAATEAFAVPLACSQLESRCKVKMSLASNQFETHGKVARPVKAVVNSVVKMQVKVAVRSKVWGASPARHTLQRGPREDDSTYESRDDLSQNAVNRAFDVPPAVDEPDHDIGMGAFQRLLSEAEPDAHVRRMVHPKQLRPAWTT</sequence>
<evidence type="ECO:0000313" key="3">
    <source>
        <dbReference type="Proteomes" id="UP000704712"/>
    </source>
</evidence>
<reference evidence="2" key="1">
    <citation type="submission" date="2020-03" db="EMBL/GenBank/DDBJ databases">
        <title>Hybrid Assembly of Korean Phytophthora infestans isolates.</title>
        <authorList>
            <person name="Prokchorchik M."/>
            <person name="Lee Y."/>
            <person name="Seo J."/>
            <person name="Cho J.-H."/>
            <person name="Park Y.-E."/>
            <person name="Jang D.-C."/>
            <person name="Im J.-S."/>
            <person name="Choi J.-G."/>
            <person name="Park H.-J."/>
            <person name="Lee G.-B."/>
            <person name="Lee Y.-G."/>
            <person name="Hong S.-Y."/>
            <person name="Cho K."/>
            <person name="Sohn K.H."/>
        </authorList>
    </citation>
    <scope>NUCLEOTIDE SEQUENCE</scope>
    <source>
        <strain evidence="2">KR_2_A2</strain>
    </source>
</reference>
<feature type="region of interest" description="Disordered" evidence="1">
    <location>
        <begin position="65"/>
        <end position="93"/>
    </location>
</feature>
<proteinExistence type="predicted"/>